<dbReference type="InterPro" id="IPR044497">
    <property type="entry name" value="AKR4A/B"/>
</dbReference>
<evidence type="ECO:0000259" key="4">
    <source>
        <dbReference type="Pfam" id="PF00248"/>
    </source>
</evidence>
<dbReference type="Pfam" id="PF00248">
    <property type="entry name" value="Aldo_ket_red"/>
    <property type="match status" value="2"/>
</dbReference>
<feature type="active site" description="Proton donor" evidence="1">
    <location>
        <position position="55"/>
    </location>
</feature>
<reference evidence="5" key="1">
    <citation type="submission" date="2022-12" db="EMBL/GenBank/DDBJ databases">
        <title>Draft genome assemblies for two species of Escallonia (Escalloniales).</title>
        <authorList>
            <person name="Chanderbali A."/>
            <person name="Dervinis C."/>
            <person name="Anghel I."/>
            <person name="Soltis D."/>
            <person name="Soltis P."/>
            <person name="Zapata F."/>
        </authorList>
    </citation>
    <scope>NUCLEOTIDE SEQUENCE</scope>
    <source>
        <strain evidence="5">UCBG64.0493</strain>
        <tissue evidence="5">Leaf</tissue>
    </source>
</reference>
<feature type="site" description="Lowers pKa of active site Tyr" evidence="3">
    <location>
        <position position="85"/>
    </location>
</feature>
<evidence type="ECO:0000256" key="2">
    <source>
        <dbReference type="PIRSR" id="PIRSR000097-2"/>
    </source>
</evidence>
<dbReference type="SUPFAM" id="SSF51430">
    <property type="entry name" value="NAD(P)-linked oxidoreductase"/>
    <property type="match status" value="1"/>
</dbReference>
<proteinExistence type="predicted"/>
<dbReference type="Gene3D" id="3.20.20.100">
    <property type="entry name" value="NADP-dependent oxidoreductase domain"/>
    <property type="match status" value="1"/>
</dbReference>
<dbReference type="CDD" id="cd19124">
    <property type="entry name" value="AKR_AKR4A_4B"/>
    <property type="match status" value="1"/>
</dbReference>
<gene>
    <name evidence="5" type="ORF">RJ639_019559</name>
</gene>
<dbReference type="InterPro" id="IPR036812">
    <property type="entry name" value="NAD(P)_OxRdtase_dom_sf"/>
</dbReference>
<dbReference type="AlphaFoldDB" id="A0AA88V9V7"/>
<protein>
    <recommendedName>
        <fullName evidence="4">NADP-dependent oxidoreductase domain-containing protein</fullName>
    </recommendedName>
</protein>
<dbReference type="PIRSF" id="PIRSF000097">
    <property type="entry name" value="AKR"/>
    <property type="match status" value="1"/>
</dbReference>
<dbReference type="InterPro" id="IPR020471">
    <property type="entry name" value="AKR"/>
</dbReference>
<keyword evidence="6" id="KW-1185">Reference proteome</keyword>
<sequence>MPTIPEITVRSCDKPMPIVGMGTSPYPPVDLETAKSAILEAIKVGYRHFDTAFAYNTEEHLAAAIPEALRLGLINSRDELFITTKLFGIFAVRDQVVPAIKMSLEKLELDYVDMYMIHMPLRLSPMMNGAPVPREYILPFDIQSVWEGMEECQNLGLAKAIGVSNFSRKKLEELLSNAKIPPAVNQVRSNCIGKFRDVLKISLFDSCLVFGFCFFAGFKVEMNPLWQQKELREFCKGHGIHVTAYSPLGANGTTWGDNRIFECNVLKKIAKAKGKTTAQVSLRWVYEQGVSLLVKSNNKERMKENLLIFDWSLTEEEALEISRLPQCKGFTFASIFGAHDVVLELDAGI</sequence>
<accession>A0AA88V9V7</accession>
<feature type="domain" description="NADP-dependent oxidoreductase" evidence="4">
    <location>
        <begin position="219"/>
        <end position="322"/>
    </location>
</feature>
<feature type="binding site" evidence="2">
    <location>
        <position position="118"/>
    </location>
    <ligand>
        <name>substrate</name>
    </ligand>
</feature>
<dbReference type="GO" id="GO:0016616">
    <property type="term" value="F:oxidoreductase activity, acting on the CH-OH group of donors, NAD or NADP as acceptor"/>
    <property type="evidence" value="ECO:0007669"/>
    <property type="project" value="InterPro"/>
</dbReference>
<dbReference type="InterPro" id="IPR023210">
    <property type="entry name" value="NADP_OxRdtase_dom"/>
</dbReference>
<evidence type="ECO:0000256" key="1">
    <source>
        <dbReference type="PIRSR" id="PIRSR000097-1"/>
    </source>
</evidence>
<feature type="domain" description="NADP-dependent oxidoreductase" evidence="4">
    <location>
        <begin position="20"/>
        <end position="196"/>
    </location>
</feature>
<organism evidence="5 6">
    <name type="scientific">Escallonia herrerae</name>
    <dbReference type="NCBI Taxonomy" id="1293975"/>
    <lineage>
        <taxon>Eukaryota</taxon>
        <taxon>Viridiplantae</taxon>
        <taxon>Streptophyta</taxon>
        <taxon>Embryophyta</taxon>
        <taxon>Tracheophyta</taxon>
        <taxon>Spermatophyta</taxon>
        <taxon>Magnoliopsida</taxon>
        <taxon>eudicotyledons</taxon>
        <taxon>Gunneridae</taxon>
        <taxon>Pentapetalae</taxon>
        <taxon>asterids</taxon>
        <taxon>campanulids</taxon>
        <taxon>Escalloniales</taxon>
        <taxon>Escalloniaceae</taxon>
        <taxon>Escallonia</taxon>
    </lineage>
</organism>
<evidence type="ECO:0000313" key="6">
    <source>
        <dbReference type="Proteomes" id="UP001188597"/>
    </source>
</evidence>
<dbReference type="PANTHER" id="PTHR11732">
    <property type="entry name" value="ALDO/KETO REDUCTASE"/>
    <property type="match status" value="1"/>
</dbReference>
<evidence type="ECO:0000313" key="5">
    <source>
        <dbReference type="EMBL" id="KAK3004444.1"/>
    </source>
</evidence>
<evidence type="ECO:0000256" key="3">
    <source>
        <dbReference type="PIRSR" id="PIRSR000097-3"/>
    </source>
</evidence>
<dbReference type="PROSITE" id="PS00062">
    <property type="entry name" value="ALDOKETO_REDUCTASE_2"/>
    <property type="match status" value="1"/>
</dbReference>
<dbReference type="PRINTS" id="PR00069">
    <property type="entry name" value="ALDKETRDTASE"/>
</dbReference>
<comment type="caution">
    <text evidence="5">The sequence shown here is derived from an EMBL/GenBank/DDBJ whole genome shotgun (WGS) entry which is preliminary data.</text>
</comment>
<dbReference type="EMBL" id="JAVXUP010002255">
    <property type="protein sequence ID" value="KAK3004444.1"/>
    <property type="molecule type" value="Genomic_DNA"/>
</dbReference>
<dbReference type="InterPro" id="IPR018170">
    <property type="entry name" value="Aldo/ket_reductase_CS"/>
</dbReference>
<name>A0AA88V9V7_9ASTE</name>
<dbReference type="Proteomes" id="UP001188597">
    <property type="component" value="Unassembled WGS sequence"/>
</dbReference>